<dbReference type="EMBL" id="FNAN01000022">
    <property type="protein sequence ID" value="SDG70949.1"/>
    <property type="molecule type" value="Genomic_DNA"/>
</dbReference>
<reference evidence="2" key="1">
    <citation type="submission" date="2016-10" db="EMBL/GenBank/DDBJ databases">
        <authorList>
            <person name="Varghese N."/>
            <person name="Submissions S."/>
        </authorList>
    </citation>
    <scope>NUCLEOTIDE SEQUENCE [LARGE SCALE GENOMIC DNA]</scope>
    <source>
        <strain evidence="2">DSM 25329</strain>
    </source>
</reference>
<dbReference type="AlphaFoldDB" id="A0A1G7WGT4"/>
<keyword evidence="2" id="KW-1185">Reference proteome</keyword>
<accession>A0A1G7WGT4</accession>
<evidence type="ECO:0000313" key="1">
    <source>
        <dbReference type="EMBL" id="SDG70949.1"/>
    </source>
</evidence>
<dbReference type="STRING" id="659014.SAMN04487996_12235"/>
<name>A0A1G7WGT4_9BACT</name>
<protein>
    <submittedName>
        <fullName evidence="1">Uncharacterized protein</fullName>
    </submittedName>
</protein>
<sequence length="179" mass="19975">MKNIEDKLDGFEQVLAILVKKVSVMESLLTDPKVPVDDLARQMLADIQASVAKMPLGNMMLSELAGIRKHLDALSYALENPKPVTFDFKAKSYFVSLAVLLCTTAASLVTVRCSNEKIEQASRTAQRYEVAQQLSPRLTSMIDQAFDQTAPPSIDSLRHVWASLDLNSRKPDNNLRKRQ</sequence>
<dbReference type="RefSeq" id="WP_090156670.1">
    <property type="nucleotide sequence ID" value="NZ_FNAN01000022.1"/>
</dbReference>
<gene>
    <name evidence="1" type="ORF">SAMN04487996_12235</name>
</gene>
<dbReference type="Proteomes" id="UP000198748">
    <property type="component" value="Unassembled WGS sequence"/>
</dbReference>
<evidence type="ECO:0000313" key="2">
    <source>
        <dbReference type="Proteomes" id="UP000198748"/>
    </source>
</evidence>
<dbReference type="OrthoDB" id="948997at2"/>
<proteinExistence type="predicted"/>
<organism evidence="1 2">
    <name type="scientific">Dyadobacter soli</name>
    <dbReference type="NCBI Taxonomy" id="659014"/>
    <lineage>
        <taxon>Bacteria</taxon>
        <taxon>Pseudomonadati</taxon>
        <taxon>Bacteroidota</taxon>
        <taxon>Cytophagia</taxon>
        <taxon>Cytophagales</taxon>
        <taxon>Spirosomataceae</taxon>
        <taxon>Dyadobacter</taxon>
    </lineage>
</organism>